<organism evidence="2 3">
    <name type="scientific">Mycobacterium simulans</name>
    <dbReference type="NCBI Taxonomy" id="627089"/>
    <lineage>
        <taxon>Bacteria</taxon>
        <taxon>Bacillati</taxon>
        <taxon>Actinomycetota</taxon>
        <taxon>Actinomycetes</taxon>
        <taxon>Mycobacteriales</taxon>
        <taxon>Mycobacteriaceae</taxon>
        <taxon>Mycobacterium</taxon>
    </lineage>
</organism>
<accession>A0A7Z7IL15</accession>
<evidence type="ECO:0000313" key="3">
    <source>
        <dbReference type="Proteomes" id="UP000554965"/>
    </source>
</evidence>
<protein>
    <submittedName>
        <fullName evidence="2">Uncharacterized protein</fullName>
    </submittedName>
</protein>
<sequence>MDFNEYPPDLVRAVGLVVLSAAWVEDRAGELVQLTHQIANGHEQAAKGWAASGQQLVEAFGNVVADDLSDRLNRALSLRNEVIHGVFLGGKGSPPVWFTMKRQFSKRDPAAYGMAGEWTVANLQDLAQEFTDLENLIDDEISYAMGLKDRPAQGSHPATSMPVGTMDTMTDGTNIPITVTVRWRPSELKWGLDHAEVHGLGDVLNSRMKAPVEPPPGYITDDVRETYIIVASEEQMWNAVAEVNDWLAERANGSEPDADGFQKALAFRRRTADGGEHDNDRD</sequence>
<name>A0A7Z7IL15_9MYCO</name>
<evidence type="ECO:0000313" key="2">
    <source>
        <dbReference type="EMBL" id="SOJ54611.1"/>
    </source>
</evidence>
<gene>
    <name evidence="2" type="ORF">MSIMFB_02100</name>
</gene>
<dbReference type="EMBL" id="OCTY01000002">
    <property type="protein sequence ID" value="SOJ54611.1"/>
    <property type="molecule type" value="Genomic_DNA"/>
</dbReference>
<keyword evidence="3" id="KW-1185">Reference proteome</keyword>
<evidence type="ECO:0000256" key="1">
    <source>
        <dbReference type="SAM" id="MobiDB-lite"/>
    </source>
</evidence>
<dbReference type="RefSeq" id="WP_186242620.1">
    <property type="nucleotide sequence ID" value="NZ_OCTY01000002.1"/>
</dbReference>
<proteinExistence type="predicted"/>
<dbReference type="AlphaFoldDB" id="A0A7Z7IL15"/>
<comment type="caution">
    <text evidence="2">The sequence shown here is derived from an EMBL/GenBank/DDBJ whole genome shotgun (WGS) entry which is preliminary data.</text>
</comment>
<dbReference type="Proteomes" id="UP000554965">
    <property type="component" value="Unassembled WGS sequence"/>
</dbReference>
<feature type="region of interest" description="Disordered" evidence="1">
    <location>
        <begin position="149"/>
        <end position="171"/>
    </location>
</feature>
<reference evidence="2 3" key="1">
    <citation type="submission" date="2017-10" db="EMBL/GenBank/DDBJ databases">
        <authorList>
            <consortium name="Urmite Genomes"/>
        </authorList>
    </citation>
    <scope>NUCLEOTIDE SEQUENCE [LARGE SCALE GENOMIC DNA]</scope>
    <source>
        <strain evidence="2 3">FB-527</strain>
    </source>
</reference>